<accession>A0A2W1BFG4</accession>
<dbReference type="AlphaFoldDB" id="A0A2W1BFG4"/>
<gene>
    <name evidence="1" type="primary">HaOG212227</name>
    <name evidence="1" type="ORF">B5X24_HaOG212227</name>
</gene>
<dbReference type="Proteomes" id="UP000249218">
    <property type="component" value="Unassembled WGS sequence"/>
</dbReference>
<evidence type="ECO:0008006" key="3">
    <source>
        <dbReference type="Google" id="ProtNLM"/>
    </source>
</evidence>
<sequence>MFPICSPPQEFSTGEEIYAMTLFNDCYNSSMVMVHKMDYVDTTHCHDYYRRVELDIETMWPIHLVCAKGVKGGHCIWRSGTALVIRDDGQWKLLGLGVYGPGCQSPSRFLDYGMYHYWVQRSITRIGQPAITRIAPNHLIVRRTTTNIPRFGHCDPEEQRMEIFSDRTTVVPPYTEFGEFDQIANVYYNVTLLHNVDYHCIIIKVWHVFKTTATPVMTIHRFKTKPEENTTRSDIHYFVDIKSRQTCTFEVIAYGAAVHPEEEIELDYTIPT</sequence>
<evidence type="ECO:0000313" key="2">
    <source>
        <dbReference type="Proteomes" id="UP000249218"/>
    </source>
</evidence>
<proteinExistence type="predicted"/>
<dbReference type="InterPro" id="IPR009003">
    <property type="entry name" value="Peptidase_S1_PA"/>
</dbReference>
<dbReference type="Gene3D" id="2.40.10.10">
    <property type="entry name" value="Trypsin-like serine proteases"/>
    <property type="match status" value="1"/>
</dbReference>
<dbReference type="OrthoDB" id="7491732at2759"/>
<name>A0A2W1BFG4_HELAM</name>
<organism evidence="1 2">
    <name type="scientific">Helicoverpa armigera</name>
    <name type="common">Cotton bollworm</name>
    <name type="synonym">Heliothis armigera</name>
    <dbReference type="NCBI Taxonomy" id="29058"/>
    <lineage>
        <taxon>Eukaryota</taxon>
        <taxon>Metazoa</taxon>
        <taxon>Ecdysozoa</taxon>
        <taxon>Arthropoda</taxon>
        <taxon>Hexapoda</taxon>
        <taxon>Insecta</taxon>
        <taxon>Pterygota</taxon>
        <taxon>Neoptera</taxon>
        <taxon>Endopterygota</taxon>
        <taxon>Lepidoptera</taxon>
        <taxon>Glossata</taxon>
        <taxon>Ditrysia</taxon>
        <taxon>Noctuoidea</taxon>
        <taxon>Noctuidae</taxon>
        <taxon>Heliothinae</taxon>
        <taxon>Helicoverpa</taxon>
    </lineage>
</organism>
<dbReference type="EMBL" id="KZ150238">
    <property type="protein sequence ID" value="PZC71947.1"/>
    <property type="molecule type" value="Genomic_DNA"/>
</dbReference>
<reference evidence="1 2" key="1">
    <citation type="journal article" date="2017" name="BMC Biol.">
        <title>Genomic innovations, transcriptional plasticity and gene loss underlying the evolution and divergence of two highly polyphagous and invasive Helicoverpa pest species.</title>
        <authorList>
            <person name="Pearce S.L."/>
            <person name="Clarke D.F."/>
            <person name="East P.D."/>
            <person name="Elfekih S."/>
            <person name="Gordon K.H."/>
            <person name="Jermiin L.S."/>
            <person name="McGaughran A."/>
            <person name="Oakeshott J.G."/>
            <person name="Papanikolaou A."/>
            <person name="Perera O.P."/>
            <person name="Rane R.V."/>
            <person name="Richards S."/>
            <person name="Tay W.T."/>
            <person name="Walsh T.K."/>
            <person name="Anderson A."/>
            <person name="Anderson C.J."/>
            <person name="Asgari S."/>
            <person name="Board P.G."/>
            <person name="Bretschneider A."/>
            <person name="Campbell P.M."/>
            <person name="Chertemps T."/>
            <person name="Christeller J.T."/>
            <person name="Coppin C.W."/>
            <person name="Downes S.J."/>
            <person name="Duan G."/>
            <person name="Farnsworth C.A."/>
            <person name="Good R.T."/>
            <person name="Han L.B."/>
            <person name="Han Y.C."/>
            <person name="Hatje K."/>
            <person name="Horne I."/>
            <person name="Huang Y.P."/>
            <person name="Hughes D.S."/>
            <person name="Jacquin-Joly E."/>
            <person name="James W."/>
            <person name="Jhangiani S."/>
            <person name="Kollmar M."/>
            <person name="Kuwar S.S."/>
            <person name="Li S."/>
            <person name="Liu N.Y."/>
            <person name="Maibeche M.T."/>
            <person name="Miller J.R."/>
            <person name="Montagne N."/>
            <person name="Perry T."/>
            <person name="Qu J."/>
            <person name="Song S.V."/>
            <person name="Sutton G.G."/>
            <person name="Vogel H."/>
            <person name="Walenz B.P."/>
            <person name="Xu W."/>
            <person name="Zhang H.J."/>
            <person name="Zou Z."/>
            <person name="Batterham P."/>
            <person name="Edwards O.R."/>
            <person name="Feyereisen R."/>
            <person name="Gibbs R.A."/>
            <person name="Heckel D.G."/>
            <person name="McGrath A."/>
            <person name="Robin C."/>
            <person name="Scherer S.E."/>
            <person name="Worley K.C."/>
            <person name="Wu Y.D."/>
        </authorList>
    </citation>
    <scope>NUCLEOTIDE SEQUENCE [LARGE SCALE GENOMIC DNA]</scope>
    <source>
        <strain evidence="1">Harm_GR_Male_#8</strain>
        <tissue evidence="1">Whole organism</tissue>
    </source>
</reference>
<protein>
    <recommendedName>
        <fullName evidence="3">Peptidase S1 domain-containing protein</fullName>
    </recommendedName>
</protein>
<dbReference type="SUPFAM" id="SSF50494">
    <property type="entry name" value="Trypsin-like serine proteases"/>
    <property type="match status" value="1"/>
</dbReference>
<evidence type="ECO:0000313" key="1">
    <source>
        <dbReference type="EMBL" id="PZC71947.1"/>
    </source>
</evidence>
<dbReference type="InterPro" id="IPR043504">
    <property type="entry name" value="Peptidase_S1_PA_chymotrypsin"/>
</dbReference>
<keyword evidence="2" id="KW-1185">Reference proteome</keyword>